<dbReference type="Proteomes" id="UP001303373">
    <property type="component" value="Chromosome 6"/>
</dbReference>
<name>A0AAQ3R4X1_9PEZI</name>
<keyword evidence="3" id="KW-1185">Reference proteome</keyword>
<feature type="compositionally biased region" description="Pro residues" evidence="1">
    <location>
        <begin position="214"/>
        <end position="230"/>
    </location>
</feature>
<gene>
    <name evidence="2" type="ORF">R9X50_00426100</name>
</gene>
<feature type="region of interest" description="Disordered" evidence="1">
    <location>
        <begin position="1"/>
        <end position="236"/>
    </location>
</feature>
<sequence length="353" mass="38439">MPPPPVTPSPHRFIPTKAKPQPRPSSPIKEPGYKPAIHKPTPHHVPSIPLTDPPPAPPPSTQFASTPRFTLSKPKIISTSSSTPRPQVIKSLRASFKRAEQVDDSAGKLPTPALGNDEDEEMLDKGDGDDADSTAINPHDKLLSPKRRRIDDEGFTLPYQSLTRKSHPPPPRPPPPPPSNPLSPPKPPHRFINPLHPPSSFTTTTTSQAHPRPKFLPAPHQRPQPNPSTPLPTLFSPQKRGPKFLPGGIAQTVATYILETGHATTQTRNSYTRVDEYIFKMRVSSFRGEGPFVVQGEIVDGGGGGRWVLLVGFEGCKVEAGRVIGVKAPVWEVRGSWGEDGEMVVGVDWKVLS</sequence>
<evidence type="ECO:0000313" key="2">
    <source>
        <dbReference type="EMBL" id="WPH01416.1"/>
    </source>
</evidence>
<dbReference type="AlphaFoldDB" id="A0AAQ3R4X1"/>
<protein>
    <submittedName>
        <fullName evidence="2">Uncharacterized protein</fullName>
    </submittedName>
</protein>
<accession>A0AAQ3R4X1</accession>
<reference evidence="2 3" key="1">
    <citation type="submission" date="2023-11" db="EMBL/GenBank/DDBJ databases">
        <title>An acidophilic fungus is an integral part of prey digestion in a carnivorous sundew plant.</title>
        <authorList>
            <person name="Tsai I.J."/>
        </authorList>
    </citation>
    <scope>NUCLEOTIDE SEQUENCE [LARGE SCALE GENOMIC DNA]</scope>
    <source>
        <strain evidence="2">169a</strain>
    </source>
</reference>
<evidence type="ECO:0000256" key="1">
    <source>
        <dbReference type="SAM" id="MobiDB-lite"/>
    </source>
</evidence>
<feature type="compositionally biased region" description="Low complexity" evidence="1">
    <location>
        <begin position="61"/>
        <end position="84"/>
    </location>
</feature>
<dbReference type="EMBL" id="CP138585">
    <property type="protein sequence ID" value="WPH01416.1"/>
    <property type="molecule type" value="Genomic_DNA"/>
</dbReference>
<evidence type="ECO:0000313" key="3">
    <source>
        <dbReference type="Proteomes" id="UP001303373"/>
    </source>
</evidence>
<organism evidence="2 3">
    <name type="scientific">Acrodontium crateriforme</name>
    <dbReference type="NCBI Taxonomy" id="150365"/>
    <lineage>
        <taxon>Eukaryota</taxon>
        <taxon>Fungi</taxon>
        <taxon>Dikarya</taxon>
        <taxon>Ascomycota</taxon>
        <taxon>Pezizomycotina</taxon>
        <taxon>Dothideomycetes</taxon>
        <taxon>Dothideomycetidae</taxon>
        <taxon>Mycosphaerellales</taxon>
        <taxon>Teratosphaeriaceae</taxon>
        <taxon>Acrodontium</taxon>
    </lineage>
</organism>
<feature type="compositionally biased region" description="Pro residues" evidence="1">
    <location>
        <begin position="51"/>
        <end position="60"/>
    </location>
</feature>
<feature type="compositionally biased region" description="Pro residues" evidence="1">
    <location>
        <begin position="168"/>
        <end position="186"/>
    </location>
</feature>
<proteinExistence type="predicted"/>
<dbReference type="PRINTS" id="PR01217">
    <property type="entry name" value="PRICHEXTENSN"/>
</dbReference>